<protein>
    <submittedName>
        <fullName evidence="1">Uncharacterized protein</fullName>
    </submittedName>
</protein>
<dbReference type="AlphaFoldDB" id="A7B3X8"/>
<evidence type="ECO:0000313" key="2">
    <source>
        <dbReference type="Proteomes" id="UP000004410"/>
    </source>
</evidence>
<proteinExistence type="predicted"/>
<name>A7B3X8_MEDG7</name>
<accession>A7B3X8</accession>
<reference evidence="1 2" key="2">
    <citation type="submission" date="2007-06" db="EMBL/GenBank/DDBJ databases">
        <title>Draft genome sequence of Ruminococcus gnavus (ATCC 29149).</title>
        <authorList>
            <person name="Sudarsanam P."/>
            <person name="Ley R."/>
            <person name="Guruge J."/>
            <person name="Turnbaugh P.J."/>
            <person name="Mahowald M."/>
            <person name="Liep D."/>
            <person name="Gordon J."/>
        </authorList>
    </citation>
    <scope>NUCLEOTIDE SEQUENCE [LARGE SCALE GENOMIC DNA]</scope>
    <source>
        <strain evidence="1 2">ATCC 29149</strain>
    </source>
</reference>
<reference evidence="1 2" key="1">
    <citation type="submission" date="2007-04" db="EMBL/GenBank/DDBJ databases">
        <authorList>
            <person name="Fulton L."/>
            <person name="Clifton S."/>
            <person name="Fulton B."/>
            <person name="Xu J."/>
            <person name="Minx P."/>
            <person name="Pepin K.H."/>
            <person name="Johnson M."/>
            <person name="Thiruvilangam P."/>
            <person name="Bhonagiri V."/>
            <person name="Nash W.E."/>
            <person name="Mardis E.R."/>
            <person name="Wilson R.K."/>
        </authorList>
    </citation>
    <scope>NUCLEOTIDE SEQUENCE [LARGE SCALE GENOMIC DNA]</scope>
    <source>
        <strain evidence="1 2">ATCC 29149</strain>
    </source>
</reference>
<sequence>MEKQGFDGQKVGFAIQMLAESYTVGTMCYTDVSRKLYSWYHVLYRC</sequence>
<dbReference type="PaxDb" id="411470-RUMGNA_02261"/>
<dbReference type="Proteomes" id="UP000004410">
    <property type="component" value="Unassembled WGS sequence"/>
</dbReference>
<organism evidence="1 2">
    <name type="scientific">Mediterraneibacter gnavus (strain ATCC 29149 / DSM 114966 / JCM 6515 / VPI C7-9)</name>
    <name type="common">Ruminococcus gnavus</name>
    <dbReference type="NCBI Taxonomy" id="411470"/>
    <lineage>
        <taxon>Bacteria</taxon>
        <taxon>Bacillati</taxon>
        <taxon>Bacillota</taxon>
        <taxon>Clostridia</taxon>
        <taxon>Lachnospirales</taxon>
        <taxon>Lachnospiraceae</taxon>
        <taxon>Mediterraneibacter</taxon>
    </lineage>
</organism>
<evidence type="ECO:0000313" key="1">
    <source>
        <dbReference type="EMBL" id="EDN77346.1"/>
    </source>
</evidence>
<dbReference type="EMBL" id="AAYG02000017">
    <property type="protein sequence ID" value="EDN77346.1"/>
    <property type="molecule type" value="Genomic_DNA"/>
</dbReference>
<gene>
    <name evidence="1" type="ORF">RUMGNA_02261</name>
</gene>
<comment type="caution">
    <text evidence="1">The sequence shown here is derived from an EMBL/GenBank/DDBJ whole genome shotgun (WGS) entry which is preliminary data.</text>
</comment>